<dbReference type="AlphaFoldDB" id="A0A918KIX8"/>
<sequence>MPGDGELQIRQPLTQGDLPAPRPPVERPEFEAGMPHDFYQVMMDLYLDELREERDRDPYNKLASISAQTTKMVKQDRARERRERARARERAQRSKA</sequence>
<evidence type="ECO:0000313" key="3">
    <source>
        <dbReference type="Proteomes" id="UP000600865"/>
    </source>
</evidence>
<name>A0A918KIX8_9PROT</name>
<proteinExistence type="predicted"/>
<keyword evidence="3" id="KW-1185">Reference proteome</keyword>
<feature type="compositionally biased region" description="Polar residues" evidence="1">
    <location>
        <begin position="63"/>
        <end position="72"/>
    </location>
</feature>
<protein>
    <submittedName>
        <fullName evidence="2">Uncharacterized protein</fullName>
    </submittedName>
</protein>
<dbReference type="Proteomes" id="UP000600865">
    <property type="component" value="Unassembled WGS sequence"/>
</dbReference>
<accession>A0A918KIX8</accession>
<feature type="region of interest" description="Disordered" evidence="1">
    <location>
        <begin position="53"/>
        <end position="96"/>
    </location>
</feature>
<comment type="caution">
    <text evidence="2">The sequence shown here is derived from an EMBL/GenBank/DDBJ whole genome shotgun (WGS) entry which is preliminary data.</text>
</comment>
<feature type="region of interest" description="Disordered" evidence="1">
    <location>
        <begin position="1"/>
        <end position="33"/>
    </location>
</feature>
<evidence type="ECO:0000313" key="2">
    <source>
        <dbReference type="EMBL" id="GGX64682.1"/>
    </source>
</evidence>
<evidence type="ECO:0000256" key="1">
    <source>
        <dbReference type="SAM" id="MobiDB-lite"/>
    </source>
</evidence>
<feature type="compositionally biased region" description="Basic and acidic residues" evidence="1">
    <location>
        <begin position="73"/>
        <end position="96"/>
    </location>
</feature>
<organism evidence="2 3">
    <name type="scientific">Litorimonas cladophorae</name>
    <dbReference type="NCBI Taxonomy" id="1220491"/>
    <lineage>
        <taxon>Bacteria</taxon>
        <taxon>Pseudomonadati</taxon>
        <taxon>Pseudomonadota</taxon>
        <taxon>Alphaproteobacteria</taxon>
        <taxon>Maricaulales</taxon>
        <taxon>Robiginitomaculaceae</taxon>
    </lineage>
</organism>
<gene>
    <name evidence="2" type="ORF">GCM10011309_13630</name>
</gene>
<dbReference type="EMBL" id="BMYV01000001">
    <property type="protein sequence ID" value="GGX64682.1"/>
    <property type="molecule type" value="Genomic_DNA"/>
</dbReference>
<reference evidence="2 3" key="1">
    <citation type="journal article" date="2014" name="Int. J. Syst. Evol. Microbiol.">
        <title>Complete genome sequence of Corynebacterium casei LMG S-19264T (=DSM 44701T), isolated from a smear-ripened cheese.</title>
        <authorList>
            <consortium name="US DOE Joint Genome Institute (JGI-PGF)"/>
            <person name="Walter F."/>
            <person name="Albersmeier A."/>
            <person name="Kalinowski J."/>
            <person name="Ruckert C."/>
        </authorList>
    </citation>
    <scope>NUCLEOTIDE SEQUENCE [LARGE SCALE GENOMIC DNA]</scope>
    <source>
        <strain evidence="2 3">KCTC 23968</strain>
    </source>
</reference>